<organism evidence="1">
    <name type="scientific">Sesamum latifolium</name>
    <dbReference type="NCBI Taxonomy" id="2727402"/>
    <lineage>
        <taxon>Eukaryota</taxon>
        <taxon>Viridiplantae</taxon>
        <taxon>Streptophyta</taxon>
        <taxon>Embryophyta</taxon>
        <taxon>Tracheophyta</taxon>
        <taxon>Spermatophyta</taxon>
        <taxon>Magnoliopsida</taxon>
        <taxon>eudicotyledons</taxon>
        <taxon>Gunneridae</taxon>
        <taxon>Pentapetalae</taxon>
        <taxon>asterids</taxon>
        <taxon>lamiids</taxon>
        <taxon>Lamiales</taxon>
        <taxon>Pedaliaceae</taxon>
        <taxon>Sesamum</taxon>
    </lineage>
</organism>
<dbReference type="EMBL" id="JACGWN010000024">
    <property type="protein sequence ID" value="KAL0391372.1"/>
    <property type="molecule type" value="Genomic_DNA"/>
</dbReference>
<reference evidence="1" key="2">
    <citation type="journal article" date="2024" name="Plant">
        <title>Genomic evolution and insights into agronomic trait innovations of Sesamum species.</title>
        <authorList>
            <person name="Miao H."/>
            <person name="Wang L."/>
            <person name="Qu L."/>
            <person name="Liu H."/>
            <person name="Sun Y."/>
            <person name="Le M."/>
            <person name="Wang Q."/>
            <person name="Wei S."/>
            <person name="Zheng Y."/>
            <person name="Lin W."/>
            <person name="Duan Y."/>
            <person name="Cao H."/>
            <person name="Xiong S."/>
            <person name="Wang X."/>
            <person name="Wei L."/>
            <person name="Li C."/>
            <person name="Ma Q."/>
            <person name="Ju M."/>
            <person name="Zhao R."/>
            <person name="Li G."/>
            <person name="Mu C."/>
            <person name="Tian Q."/>
            <person name="Mei H."/>
            <person name="Zhang T."/>
            <person name="Gao T."/>
            <person name="Zhang H."/>
        </authorList>
    </citation>
    <scope>NUCLEOTIDE SEQUENCE</scope>
    <source>
        <strain evidence="1">KEN1</strain>
    </source>
</reference>
<comment type="caution">
    <text evidence="1">The sequence shown here is derived from an EMBL/GenBank/DDBJ whole genome shotgun (WGS) entry which is preliminary data.</text>
</comment>
<evidence type="ECO:0008006" key="2">
    <source>
        <dbReference type="Google" id="ProtNLM"/>
    </source>
</evidence>
<proteinExistence type="predicted"/>
<reference evidence="1" key="1">
    <citation type="submission" date="2020-06" db="EMBL/GenBank/DDBJ databases">
        <authorList>
            <person name="Li T."/>
            <person name="Hu X."/>
            <person name="Zhang T."/>
            <person name="Song X."/>
            <person name="Zhang H."/>
            <person name="Dai N."/>
            <person name="Sheng W."/>
            <person name="Hou X."/>
            <person name="Wei L."/>
        </authorList>
    </citation>
    <scope>NUCLEOTIDE SEQUENCE</scope>
    <source>
        <strain evidence="1">KEN1</strain>
        <tissue evidence="1">Leaf</tissue>
    </source>
</reference>
<accession>A0AAW2SH38</accession>
<sequence length="136" mass="15404">RYSSRDPLSPYLFLFVVEVFSAMLVEVERRGEIHGLGVSRSVSRISHLLFADNIIIFGQARDGAFESIKQILEFYERASGQQINLEKSSMIVCHDVAEREQVRMAAILGVQLVAKHDKYLGLPTIAVDQGRNYFTQ</sequence>
<evidence type="ECO:0000313" key="1">
    <source>
        <dbReference type="EMBL" id="KAL0391372.1"/>
    </source>
</evidence>
<name>A0AAW2SH38_9LAMI</name>
<gene>
    <name evidence="1" type="ORF">Slati_4569200</name>
</gene>
<feature type="non-terminal residue" evidence="1">
    <location>
        <position position="1"/>
    </location>
</feature>
<protein>
    <recommendedName>
        <fullName evidence="2">Reverse transcriptase domain-containing protein</fullName>
    </recommendedName>
</protein>
<dbReference type="AlphaFoldDB" id="A0AAW2SH38"/>